<dbReference type="InterPro" id="IPR013783">
    <property type="entry name" value="Ig-like_fold"/>
</dbReference>
<dbReference type="Proteomes" id="UP000199663">
    <property type="component" value="Unassembled WGS sequence"/>
</dbReference>
<dbReference type="InterPro" id="IPR029062">
    <property type="entry name" value="Class_I_gatase-like"/>
</dbReference>
<proteinExistence type="predicted"/>
<dbReference type="Gene3D" id="1.10.760.10">
    <property type="entry name" value="Cytochrome c-like domain"/>
    <property type="match status" value="1"/>
</dbReference>
<dbReference type="SMART" id="SM00089">
    <property type="entry name" value="PKD"/>
    <property type="match status" value="1"/>
</dbReference>
<keyword evidence="3 6" id="KW-0479">Metal-binding</keyword>
<evidence type="ECO:0000256" key="6">
    <source>
        <dbReference type="PROSITE-ProRule" id="PRU00433"/>
    </source>
</evidence>
<gene>
    <name evidence="11" type="ORF">SAMN05444412_106199</name>
</gene>
<dbReference type="PRINTS" id="PR00606">
    <property type="entry name" value="CYTCHROMECID"/>
</dbReference>
<dbReference type="InterPro" id="IPR009056">
    <property type="entry name" value="Cyt_c-like_dom"/>
</dbReference>
<dbReference type="PROSITE" id="PS50093">
    <property type="entry name" value="PKD"/>
    <property type="match status" value="1"/>
</dbReference>
<dbReference type="PANTHER" id="PTHR40469">
    <property type="entry name" value="SECRETED GLYCOSYL HYDROLASE"/>
    <property type="match status" value="1"/>
</dbReference>
<evidence type="ECO:0000256" key="2">
    <source>
        <dbReference type="ARBA" id="ARBA00022617"/>
    </source>
</evidence>
<evidence type="ECO:0000259" key="10">
    <source>
        <dbReference type="PROSITE" id="PS51007"/>
    </source>
</evidence>
<feature type="compositionally biased region" description="Basic and acidic residues" evidence="7">
    <location>
        <begin position="439"/>
        <end position="449"/>
    </location>
</feature>
<dbReference type="Pfam" id="PF00034">
    <property type="entry name" value="Cytochrom_C"/>
    <property type="match status" value="1"/>
</dbReference>
<dbReference type="InterPro" id="IPR036909">
    <property type="entry name" value="Cyt_c-like_dom_sf"/>
</dbReference>
<evidence type="ECO:0000256" key="5">
    <source>
        <dbReference type="ARBA" id="ARBA00023004"/>
    </source>
</evidence>
<name>A0A1H3QN18_9BACT</name>
<dbReference type="SUPFAM" id="SSF50952">
    <property type="entry name" value="Soluble quinoprotein glucose dehydrogenase"/>
    <property type="match status" value="1"/>
</dbReference>
<dbReference type="InterPro" id="IPR011042">
    <property type="entry name" value="6-blade_b-propeller_TolB-like"/>
</dbReference>
<evidence type="ECO:0000313" key="12">
    <source>
        <dbReference type="Proteomes" id="UP000199663"/>
    </source>
</evidence>
<accession>A0A1H3QN18</accession>
<keyword evidence="5 6" id="KW-0408">Iron</keyword>
<dbReference type="Gene3D" id="2.120.10.30">
    <property type="entry name" value="TolB, C-terminal domain"/>
    <property type="match status" value="1"/>
</dbReference>
<comment type="caution">
    <text evidence="11">The sequence shown here is derived from an EMBL/GenBank/DDBJ whole genome shotgun (WGS) entry which is preliminary data.</text>
</comment>
<dbReference type="SUPFAM" id="SSF52317">
    <property type="entry name" value="Class I glutamine amidotransferase-like"/>
    <property type="match status" value="1"/>
</dbReference>
<keyword evidence="8" id="KW-0732">Signal</keyword>
<dbReference type="Pfam" id="PF07995">
    <property type="entry name" value="GSDH"/>
    <property type="match status" value="1"/>
</dbReference>
<dbReference type="InterPro" id="IPR029010">
    <property type="entry name" value="ThuA-like"/>
</dbReference>
<dbReference type="Pfam" id="PF00801">
    <property type="entry name" value="PKD"/>
    <property type="match status" value="1"/>
</dbReference>
<dbReference type="InterPro" id="IPR022409">
    <property type="entry name" value="PKD/Chitinase_dom"/>
</dbReference>
<feature type="signal peptide" evidence="8">
    <location>
        <begin position="1"/>
        <end position="28"/>
    </location>
</feature>
<evidence type="ECO:0000256" key="1">
    <source>
        <dbReference type="ARBA" id="ARBA00022448"/>
    </source>
</evidence>
<keyword evidence="12" id="KW-1185">Reference proteome</keyword>
<dbReference type="Gene3D" id="3.40.50.880">
    <property type="match status" value="1"/>
</dbReference>
<dbReference type="CDD" id="cd00146">
    <property type="entry name" value="PKD"/>
    <property type="match status" value="1"/>
</dbReference>
<evidence type="ECO:0000256" key="4">
    <source>
        <dbReference type="ARBA" id="ARBA00022982"/>
    </source>
</evidence>
<feature type="domain" description="PKD" evidence="9">
    <location>
        <begin position="749"/>
        <end position="788"/>
    </location>
</feature>
<feature type="region of interest" description="Disordered" evidence="7">
    <location>
        <begin position="432"/>
        <end position="454"/>
    </location>
</feature>
<keyword evidence="1" id="KW-0813">Transport</keyword>
<dbReference type="InterPro" id="IPR035986">
    <property type="entry name" value="PKD_dom_sf"/>
</dbReference>
<dbReference type="PANTHER" id="PTHR40469:SF2">
    <property type="entry name" value="GALACTOSE-BINDING DOMAIN-LIKE SUPERFAMILY PROTEIN"/>
    <property type="match status" value="1"/>
</dbReference>
<evidence type="ECO:0000259" key="9">
    <source>
        <dbReference type="PROSITE" id="PS50093"/>
    </source>
</evidence>
<organism evidence="11 12">
    <name type="scientific">Rhodonellum ikkaensis</name>
    <dbReference type="NCBI Taxonomy" id="336829"/>
    <lineage>
        <taxon>Bacteria</taxon>
        <taxon>Pseudomonadati</taxon>
        <taxon>Bacteroidota</taxon>
        <taxon>Cytophagia</taxon>
        <taxon>Cytophagales</taxon>
        <taxon>Cytophagaceae</taxon>
        <taxon>Rhodonellum</taxon>
    </lineage>
</organism>
<sequence length="1147" mass="126558">MITQTYLKKSLLLLACTLILFSSCNKRSGDPKVLVFSKTAGFHHESIASGIAAIQKLGAENGFAVDTTTNSDNFNEENLSQYSTVIWLSTTGEVLNHYQEADFERYIQAGGGFVGVHAATDTEYHWGWYNRLVGAYFLDHPGINDPHPNVQDGTINVTDRSHSTTKFLPEIWNRKDEWYSFKKLNPEVNVLMNLDESSYQGGVKMGEHPVAWYHEYDGGRAFYTAGGHTNESYTEDLFLQHLLAGIQYAIGDNKKLDYSKAKTQRIPEENRFEKTDLVKGVFTEPTEMTVLPNLDILIAQRRGEVMFYKSGDSTANEIAKLDVYWKTETPGVNAEEGLMGIQKDPNYAKNGHVFVFYSPIDKEVNRLSRFTFKNDTWDMASEKIVLEFYSQRNICCHTGGSIAFDKDGLLYVSTGDNSTPFDEAGQKFQTKGYAPVDGRPGHEQFDARRSSGNSNDLRGKILRIKVKEDGTYEIPEGNLYPKGTEGTRPEIYVQGNRNPYRISIDQKNGFLYWGEVGPDANMDSLDNRGPRGYDEVNQARKAGNFGWPYFVGDNYGYFDYDYETGTSTKAFDPAKPVNTSLNNTGIKDLPKAEPAFIWYPYGASEEFPQLGTGGRNAMAGPVYYTDMFPKETRYPDYYNGKFFMYDWIRGWIKVVTMQPNGDFDKMDPFMSTTKFNALMDMEVGSDGKIYVLEYGNGWFTKNADSGLSRIDFNDGNRTPVVQKITVDKTSGALPFTAVFKVDASDPENDPLTFVWDLGNGETVTTSEPELKHTFNALGDYDVQVQVSDPGKLSAKSNLVSVYAGNIAPIVNIQVEGNQTFYFANKPVSYTITVTDPDDAEVGKDLSSLFVSADYISGVDMAEASQGHLIMTEAMTGKSLMGSLTCKTCHKDDEASIGPSFTEVARKYRRNPNAVDYLVNKIQKGGGGIWGETVMPANPELKNDDGRKIAAYILSLGRRGETLPSLPAKGTVKPTLDKAPSDNGVLILSASFTDRGGENIKPLTGNSSLGLRNSKMGMDQASKMEGYSAMSYNGQTLLLVPAQEAHFGLPAMDLTSVSSIDIIGGGQKPTEHGFVVELRLDTPDGKKIGESLFKVGGPGAGGFFGGMASIAIEPITDGKKHELFVVTRPANAQETGTAALMSVELKAK</sequence>
<dbReference type="RefSeq" id="WP_019597380.1">
    <property type="nucleotide sequence ID" value="NZ_FNQC01000006.1"/>
</dbReference>
<dbReference type="InterPro" id="IPR002324">
    <property type="entry name" value="Cyt_c_ID"/>
</dbReference>
<feature type="domain" description="Cytochrome c" evidence="10">
    <location>
        <begin position="871"/>
        <end position="956"/>
    </location>
</feature>
<feature type="chain" id="PRO_5045074065" evidence="8">
    <location>
        <begin position="29"/>
        <end position="1147"/>
    </location>
</feature>
<dbReference type="EMBL" id="FNQC01000006">
    <property type="protein sequence ID" value="SDZ14673.1"/>
    <property type="molecule type" value="Genomic_DNA"/>
</dbReference>
<dbReference type="Gene3D" id="2.60.40.10">
    <property type="entry name" value="Immunoglobulins"/>
    <property type="match status" value="1"/>
</dbReference>
<dbReference type="SUPFAM" id="SSF49299">
    <property type="entry name" value="PKD domain"/>
    <property type="match status" value="1"/>
</dbReference>
<evidence type="ECO:0000256" key="7">
    <source>
        <dbReference type="SAM" id="MobiDB-lite"/>
    </source>
</evidence>
<dbReference type="SUPFAM" id="SSF46626">
    <property type="entry name" value="Cytochrome c"/>
    <property type="match status" value="1"/>
</dbReference>
<protein>
    <submittedName>
        <fullName evidence="11">Glucose/arabinose dehydrogenase, beta-propeller fold</fullName>
    </submittedName>
</protein>
<dbReference type="InterPro" id="IPR000601">
    <property type="entry name" value="PKD_dom"/>
</dbReference>
<dbReference type="PROSITE" id="PS51007">
    <property type="entry name" value="CYTC"/>
    <property type="match status" value="1"/>
</dbReference>
<evidence type="ECO:0000256" key="8">
    <source>
        <dbReference type="SAM" id="SignalP"/>
    </source>
</evidence>
<keyword evidence="2 6" id="KW-0349">Heme</keyword>
<keyword evidence="4" id="KW-0249">Electron transport</keyword>
<dbReference type="InterPro" id="IPR011041">
    <property type="entry name" value="Quinoprot_gluc/sorb_DH_b-prop"/>
</dbReference>
<evidence type="ECO:0000256" key="3">
    <source>
        <dbReference type="ARBA" id="ARBA00022723"/>
    </source>
</evidence>
<reference evidence="11 12" key="1">
    <citation type="submission" date="2016-10" db="EMBL/GenBank/DDBJ databases">
        <authorList>
            <person name="Varghese N."/>
            <person name="Submissions S."/>
        </authorList>
    </citation>
    <scope>NUCLEOTIDE SEQUENCE [LARGE SCALE GENOMIC DNA]</scope>
    <source>
        <strain evidence="11 12">DSM 17997</strain>
    </source>
</reference>
<dbReference type="InterPro" id="IPR012938">
    <property type="entry name" value="Glc/Sorbosone_DH"/>
</dbReference>
<dbReference type="Pfam" id="PF06283">
    <property type="entry name" value="ThuA"/>
    <property type="match status" value="1"/>
</dbReference>
<evidence type="ECO:0000313" key="11">
    <source>
        <dbReference type="EMBL" id="SDZ14673.1"/>
    </source>
</evidence>